<evidence type="ECO:0000259" key="2">
    <source>
        <dbReference type="Pfam" id="PF14341"/>
    </source>
</evidence>
<comment type="caution">
    <text evidence="3">The sequence shown here is derived from an EMBL/GenBank/DDBJ whole genome shotgun (WGS) entry which is preliminary data.</text>
</comment>
<keyword evidence="1" id="KW-1133">Transmembrane helix</keyword>
<gene>
    <name evidence="3" type="ORF">EOE65_15060</name>
</gene>
<dbReference type="InterPro" id="IPR025746">
    <property type="entry name" value="PilX_N_dom"/>
</dbReference>
<evidence type="ECO:0000313" key="4">
    <source>
        <dbReference type="Proteomes" id="UP000282818"/>
    </source>
</evidence>
<evidence type="ECO:0000313" key="3">
    <source>
        <dbReference type="EMBL" id="RVU29860.1"/>
    </source>
</evidence>
<feature type="domain" description="Type 4 fimbrial biogenesis protein PilX N-terminal" evidence="2">
    <location>
        <begin position="43"/>
        <end position="86"/>
    </location>
</feature>
<keyword evidence="1" id="KW-0812">Transmembrane</keyword>
<sequence length="232" mass="25744">MALISLMDASIACSPQLLHCVIRCLKNLRSMKLAEYRYPRKERGAALIIGLVMMLLLTMIGVSAMQGTGMQDKMTANMRDSEMAFQNSELALRYVERGFLQSLDNIEKGNTWAGCTSSCRIINSEENSAVNVRDMLFNSPADWDARAIDYGDFKNMANAVISPVSDQTDFDRMGLKAKPKVLVEYVAFTPFSADIGDGEQPGLDYYRVTSKAAGGTDVSESILQTLFSRRFE</sequence>
<name>A0A437Q5T0_9GAMM</name>
<evidence type="ECO:0000256" key="1">
    <source>
        <dbReference type="SAM" id="Phobius"/>
    </source>
</evidence>
<organism evidence="3 4">
    <name type="scientific">Neptunomonas marina</name>
    <dbReference type="NCBI Taxonomy" id="1815562"/>
    <lineage>
        <taxon>Bacteria</taxon>
        <taxon>Pseudomonadati</taxon>
        <taxon>Pseudomonadota</taxon>
        <taxon>Gammaproteobacteria</taxon>
        <taxon>Oceanospirillales</taxon>
        <taxon>Oceanospirillaceae</taxon>
        <taxon>Neptunomonas</taxon>
    </lineage>
</organism>
<dbReference type="Proteomes" id="UP000282818">
    <property type="component" value="Unassembled WGS sequence"/>
</dbReference>
<keyword evidence="4" id="KW-1185">Reference proteome</keyword>
<proteinExistence type="predicted"/>
<reference evidence="3 4" key="1">
    <citation type="submission" date="2019-01" db="EMBL/GenBank/DDBJ databases">
        <authorList>
            <person name="Chen W.-M."/>
        </authorList>
    </citation>
    <scope>NUCLEOTIDE SEQUENCE [LARGE SCALE GENOMIC DNA]</scope>
    <source>
        <strain evidence="3 4">HPM-16</strain>
    </source>
</reference>
<feature type="transmembrane region" description="Helical" evidence="1">
    <location>
        <begin position="44"/>
        <end position="65"/>
    </location>
</feature>
<dbReference type="Pfam" id="PF14341">
    <property type="entry name" value="PilX_N"/>
    <property type="match status" value="1"/>
</dbReference>
<dbReference type="AlphaFoldDB" id="A0A437Q5T0"/>
<keyword evidence="1" id="KW-0472">Membrane</keyword>
<dbReference type="EMBL" id="SACQ01000007">
    <property type="protein sequence ID" value="RVU29860.1"/>
    <property type="molecule type" value="Genomic_DNA"/>
</dbReference>
<accession>A0A437Q5T0</accession>
<protein>
    <recommendedName>
        <fullName evidence="2">Type 4 fimbrial biogenesis protein PilX N-terminal domain-containing protein</fullName>
    </recommendedName>
</protein>